<sequence length="386" mass="41733">MFGIIYRKRIRCSLKTPSLMIWTLVFPLGLATLFYLAFGDLDHKNTSGFSVSAAVVADEAFEEEPFLGEMLNSLQEGEEISLTAAYTDTMQEAQELLREGEVHGIISLREGSPVLTVKESGMEQTALKSILDQYQQQRMLLQEGTAGAAAGETAGGTVGEIAGGNARGTWVREVTLTEEPPSEQVTYFYALLAMSCLYGGLQGVVTVSYLQANMSPLGMRRSIAPVKPFTALMADLLGGYTVQAAGILVVFAYMTLVLQVGVGGRMLLGALTCLVGSLLGVLMGTLISLPARWKEGMKIGITISVSMVCCFLAGMMVYGLNYEIKQRAPLLDLLNPAARIADSFRCLYYYSDTSAFWGNMGVLGVMIAVLLGILLAVERRRGYGRI</sequence>
<comment type="caution">
    <text evidence="7">The sequence shown here is derived from an EMBL/GenBank/DDBJ whole genome shotgun (WGS) entry which is preliminary data.</text>
</comment>
<dbReference type="PANTHER" id="PTHR43077">
    <property type="entry name" value="TRANSPORT PERMEASE YVFS-RELATED"/>
    <property type="match status" value="1"/>
</dbReference>
<dbReference type="Proteomes" id="UP000886841">
    <property type="component" value="Unassembled WGS sequence"/>
</dbReference>
<dbReference type="GO" id="GO:0140359">
    <property type="term" value="F:ABC-type transporter activity"/>
    <property type="evidence" value="ECO:0007669"/>
    <property type="project" value="InterPro"/>
</dbReference>
<feature type="domain" description="ABC-2 type transporter transmembrane" evidence="6">
    <location>
        <begin position="18"/>
        <end position="375"/>
    </location>
</feature>
<dbReference type="PANTHER" id="PTHR43077:SF10">
    <property type="entry name" value="TRANSPORT PERMEASE PROTEIN"/>
    <property type="match status" value="1"/>
</dbReference>
<dbReference type="GO" id="GO:0016020">
    <property type="term" value="C:membrane"/>
    <property type="evidence" value="ECO:0007669"/>
    <property type="project" value="UniProtKB-SubCell"/>
</dbReference>
<evidence type="ECO:0000256" key="5">
    <source>
        <dbReference type="SAM" id="Phobius"/>
    </source>
</evidence>
<evidence type="ECO:0000256" key="4">
    <source>
        <dbReference type="ARBA" id="ARBA00023136"/>
    </source>
</evidence>
<feature type="transmembrane region" description="Helical" evidence="5">
    <location>
        <begin position="356"/>
        <end position="377"/>
    </location>
</feature>
<feature type="transmembrane region" description="Helical" evidence="5">
    <location>
        <begin position="231"/>
        <end position="254"/>
    </location>
</feature>
<evidence type="ECO:0000256" key="3">
    <source>
        <dbReference type="ARBA" id="ARBA00022989"/>
    </source>
</evidence>
<organism evidence="7 8">
    <name type="scientific">Candidatus Egerieimonas intestinavium</name>
    <dbReference type="NCBI Taxonomy" id="2840777"/>
    <lineage>
        <taxon>Bacteria</taxon>
        <taxon>Bacillati</taxon>
        <taxon>Bacillota</taxon>
        <taxon>Clostridia</taxon>
        <taxon>Lachnospirales</taxon>
        <taxon>Lachnospiraceae</taxon>
        <taxon>Lachnospiraceae incertae sedis</taxon>
        <taxon>Candidatus Egerieimonas</taxon>
    </lineage>
</organism>
<feature type="transmembrane region" description="Helical" evidence="5">
    <location>
        <begin position="21"/>
        <end position="38"/>
    </location>
</feature>
<dbReference type="Pfam" id="PF12698">
    <property type="entry name" value="ABC2_membrane_3"/>
    <property type="match status" value="1"/>
</dbReference>
<gene>
    <name evidence="7" type="ORF">IAB98_13150</name>
</gene>
<evidence type="ECO:0000256" key="2">
    <source>
        <dbReference type="ARBA" id="ARBA00022692"/>
    </source>
</evidence>
<dbReference type="InterPro" id="IPR051328">
    <property type="entry name" value="T7SS_ABC-Transporter"/>
</dbReference>
<feature type="transmembrane region" description="Helical" evidence="5">
    <location>
        <begin position="187"/>
        <end position="210"/>
    </location>
</feature>
<dbReference type="InterPro" id="IPR013525">
    <property type="entry name" value="ABC2_TM"/>
</dbReference>
<keyword evidence="2 5" id="KW-0812">Transmembrane</keyword>
<dbReference type="AlphaFoldDB" id="A0A9D1EMM8"/>
<name>A0A9D1EMM8_9FIRM</name>
<keyword evidence="4 5" id="KW-0472">Membrane</keyword>
<feature type="transmembrane region" description="Helical" evidence="5">
    <location>
        <begin position="266"/>
        <end position="287"/>
    </location>
</feature>
<evidence type="ECO:0000313" key="8">
    <source>
        <dbReference type="Proteomes" id="UP000886841"/>
    </source>
</evidence>
<evidence type="ECO:0000259" key="6">
    <source>
        <dbReference type="Pfam" id="PF12698"/>
    </source>
</evidence>
<evidence type="ECO:0000256" key="1">
    <source>
        <dbReference type="ARBA" id="ARBA00004141"/>
    </source>
</evidence>
<protein>
    <submittedName>
        <fullName evidence="7">ABC transporter permease</fullName>
    </submittedName>
</protein>
<comment type="subcellular location">
    <subcellularLocation>
        <location evidence="1">Membrane</location>
        <topology evidence="1">Multi-pass membrane protein</topology>
    </subcellularLocation>
</comment>
<accession>A0A9D1EMM8</accession>
<reference evidence="7" key="2">
    <citation type="journal article" date="2021" name="PeerJ">
        <title>Extensive microbial diversity within the chicken gut microbiome revealed by metagenomics and culture.</title>
        <authorList>
            <person name="Gilroy R."/>
            <person name="Ravi A."/>
            <person name="Getino M."/>
            <person name="Pursley I."/>
            <person name="Horton D.L."/>
            <person name="Alikhan N.F."/>
            <person name="Baker D."/>
            <person name="Gharbi K."/>
            <person name="Hall N."/>
            <person name="Watson M."/>
            <person name="Adriaenssens E.M."/>
            <person name="Foster-Nyarko E."/>
            <person name="Jarju S."/>
            <person name="Secka A."/>
            <person name="Antonio M."/>
            <person name="Oren A."/>
            <person name="Chaudhuri R.R."/>
            <person name="La Ragione R."/>
            <person name="Hildebrand F."/>
            <person name="Pallen M.J."/>
        </authorList>
    </citation>
    <scope>NUCLEOTIDE SEQUENCE</scope>
    <source>
        <strain evidence="7">ChiSxjej1B13-7041</strain>
    </source>
</reference>
<proteinExistence type="predicted"/>
<feature type="transmembrane region" description="Helical" evidence="5">
    <location>
        <begin position="299"/>
        <end position="320"/>
    </location>
</feature>
<keyword evidence="3 5" id="KW-1133">Transmembrane helix</keyword>
<evidence type="ECO:0000313" key="7">
    <source>
        <dbReference type="EMBL" id="HIR94354.1"/>
    </source>
</evidence>
<dbReference type="EMBL" id="DVHU01000116">
    <property type="protein sequence ID" value="HIR94354.1"/>
    <property type="molecule type" value="Genomic_DNA"/>
</dbReference>
<reference evidence="7" key="1">
    <citation type="submission" date="2020-10" db="EMBL/GenBank/DDBJ databases">
        <authorList>
            <person name="Gilroy R."/>
        </authorList>
    </citation>
    <scope>NUCLEOTIDE SEQUENCE</scope>
    <source>
        <strain evidence="7">ChiSxjej1B13-7041</strain>
    </source>
</reference>